<dbReference type="EMBL" id="AP021876">
    <property type="protein sequence ID" value="BBO83124.1"/>
    <property type="molecule type" value="Genomic_DNA"/>
</dbReference>
<dbReference type="AlphaFoldDB" id="A0A5K7ZSF2"/>
<evidence type="ECO:0000313" key="2">
    <source>
        <dbReference type="EMBL" id="BBO83124.1"/>
    </source>
</evidence>
<feature type="compositionally biased region" description="Gly residues" evidence="1">
    <location>
        <begin position="43"/>
        <end position="58"/>
    </location>
</feature>
<feature type="region of interest" description="Disordered" evidence="1">
    <location>
        <begin position="1"/>
        <end position="68"/>
    </location>
</feature>
<organism evidence="2 3">
    <name type="scientific">Desulfosarcina ovata subsp. sediminis</name>
    <dbReference type="NCBI Taxonomy" id="885957"/>
    <lineage>
        <taxon>Bacteria</taxon>
        <taxon>Pseudomonadati</taxon>
        <taxon>Thermodesulfobacteriota</taxon>
        <taxon>Desulfobacteria</taxon>
        <taxon>Desulfobacterales</taxon>
        <taxon>Desulfosarcinaceae</taxon>
        <taxon>Desulfosarcina</taxon>
    </lineage>
</organism>
<accession>A0A5K7ZSF2</accession>
<proteinExistence type="predicted"/>
<protein>
    <submittedName>
        <fullName evidence="2">Uncharacterized protein</fullName>
    </submittedName>
</protein>
<sequence length="68" mass="7191">MKRIMATAESSRRNKVDSENISGRKNIERHLGRGGGKGRRDGTGGSRGRGGGGKGGGLEMTFPCFPSR</sequence>
<dbReference type="KEGG" id="dov:DSCO28_36900"/>
<evidence type="ECO:0000256" key="1">
    <source>
        <dbReference type="SAM" id="MobiDB-lite"/>
    </source>
</evidence>
<dbReference type="Proteomes" id="UP000425960">
    <property type="component" value="Chromosome"/>
</dbReference>
<name>A0A5K7ZSF2_9BACT</name>
<evidence type="ECO:0000313" key="3">
    <source>
        <dbReference type="Proteomes" id="UP000425960"/>
    </source>
</evidence>
<reference evidence="2 3" key="1">
    <citation type="submission" date="2019-11" db="EMBL/GenBank/DDBJ databases">
        <title>Comparative genomics of hydrocarbon-degrading Desulfosarcina strains.</title>
        <authorList>
            <person name="Watanabe M."/>
            <person name="Kojima H."/>
            <person name="Fukui M."/>
        </authorList>
    </citation>
    <scope>NUCLEOTIDE SEQUENCE [LARGE SCALE GENOMIC DNA]</scope>
    <source>
        <strain evidence="2 3">28bB2T</strain>
    </source>
</reference>
<gene>
    <name evidence="2" type="ORF">DSCO28_36900</name>
</gene>